<feature type="compositionally biased region" description="Low complexity" evidence="1">
    <location>
        <begin position="95"/>
        <end position="106"/>
    </location>
</feature>
<sequence>MHVIANSRWVTWRPPRFMPDDVDGWVLFDVAARTASGAVGGGVSDLGDIVMVSSVCDARDRGVLHARSMIARLSAHGVWWVDGVRPAGLAVLPGAARSPGAAPGEGEFVDQTGE</sequence>
<evidence type="ECO:0000313" key="3">
    <source>
        <dbReference type="Proteomes" id="UP000278981"/>
    </source>
</evidence>
<evidence type="ECO:0000256" key="1">
    <source>
        <dbReference type="SAM" id="MobiDB-lite"/>
    </source>
</evidence>
<dbReference type="RefSeq" id="WP_124820835.1">
    <property type="nucleotide sequence ID" value="NZ_QDGB01000280.1"/>
</dbReference>
<accession>A0A3N9XQW3</accession>
<dbReference type="AlphaFoldDB" id="A0A3N9XQW3"/>
<comment type="caution">
    <text evidence="2">The sequence shown here is derived from an EMBL/GenBank/DDBJ whole genome shotgun (WGS) entry which is preliminary data.</text>
</comment>
<dbReference type="Gene3D" id="3.50.50.60">
    <property type="entry name" value="FAD/NAD(P)-binding domain"/>
    <property type="match status" value="1"/>
</dbReference>
<feature type="region of interest" description="Disordered" evidence="1">
    <location>
        <begin position="95"/>
        <end position="114"/>
    </location>
</feature>
<gene>
    <name evidence="2" type="ORF">DDE19_19935</name>
</gene>
<dbReference type="InterPro" id="IPR036188">
    <property type="entry name" value="FAD/NAD-bd_sf"/>
</dbReference>
<dbReference type="OrthoDB" id="9808049at2"/>
<reference evidence="2 3" key="1">
    <citation type="submission" date="2018-04" db="EMBL/GenBank/DDBJ databases">
        <title>Micromonosporas from Atacama Desert.</title>
        <authorList>
            <person name="Carro L."/>
            <person name="Klenk H.-P."/>
            <person name="Goodfellow M."/>
        </authorList>
    </citation>
    <scope>NUCLEOTIDE SEQUENCE [LARGE SCALE GENOMIC DNA]</scope>
    <source>
        <strain evidence="2 3">LB19</strain>
    </source>
</reference>
<proteinExistence type="predicted"/>
<dbReference type="Proteomes" id="UP000278981">
    <property type="component" value="Unassembled WGS sequence"/>
</dbReference>
<evidence type="ECO:0000313" key="2">
    <source>
        <dbReference type="EMBL" id="RQX15386.1"/>
    </source>
</evidence>
<name>A0A3N9XQW3_9ACTN</name>
<organism evidence="2 3">
    <name type="scientific">Micromonospora ureilytica</name>
    <dbReference type="NCBI Taxonomy" id="709868"/>
    <lineage>
        <taxon>Bacteria</taxon>
        <taxon>Bacillati</taxon>
        <taxon>Actinomycetota</taxon>
        <taxon>Actinomycetes</taxon>
        <taxon>Micromonosporales</taxon>
        <taxon>Micromonosporaceae</taxon>
        <taxon>Micromonospora</taxon>
    </lineage>
</organism>
<dbReference type="EMBL" id="QDGB01000280">
    <property type="protein sequence ID" value="RQX15386.1"/>
    <property type="molecule type" value="Genomic_DNA"/>
</dbReference>
<protein>
    <submittedName>
        <fullName evidence="2">Uncharacterized protein</fullName>
    </submittedName>
</protein>